<protein>
    <submittedName>
        <fullName evidence="1">PREDICTED: peptide-N(4)-(N-acetyl-beta-glucosaminyl)asparagine amidase</fullName>
    </submittedName>
</protein>
<dbReference type="AlphaFoldDB" id="A0A5E4EB47"/>
<organism evidence="1 2">
    <name type="scientific">Prunus dulcis</name>
    <name type="common">Almond</name>
    <name type="synonym">Amygdalus dulcis</name>
    <dbReference type="NCBI Taxonomy" id="3755"/>
    <lineage>
        <taxon>Eukaryota</taxon>
        <taxon>Viridiplantae</taxon>
        <taxon>Streptophyta</taxon>
        <taxon>Embryophyta</taxon>
        <taxon>Tracheophyta</taxon>
        <taxon>Spermatophyta</taxon>
        <taxon>Magnoliopsida</taxon>
        <taxon>eudicotyledons</taxon>
        <taxon>Gunneridae</taxon>
        <taxon>Pentapetalae</taxon>
        <taxon>rosids</taxon>
        <taxon>fabids</taxon>
        <taxon>Rosales</taxon>
        <taxon>Rosaceae</taxon>
        <taxon>Amygdaloideae</taxon>
        <taxon>Amygdaleae</taxon>
        <taxon>Prunus</taxon>
    </lineage>
</organism>
<accession>A0A5E4EB47</accession>
<proteinExistence type="predicted"/>
<dbReference type="PANTHER" id="PTHR48440">
    <property type="match status" value="1"/>
</dbReference>
<name>A0A5E4EB47_PRUDU</name>
<reference evidence="2" key="1">
    <citation type="journal article" date="2020" name="Plant J.">
        <title>Transposons played a major role in the diversification between the closely related almond and peach genomes: results from the almond genome sequence.</title>
        <authorList>
            <person name="Alioto T."/>
            <person name="Alexiou K.G."/>
            <person name="Bardil A."/>
            <person name="Barteri F."/>
            <person name="Castanera R."/>
            <person name="Cruz F."/>
            <person name="Dhingra A."/>
            <person name="Duval H."/>
            <person name="Fernandez I Marti A."/>
            <person name="Frias L."/>
            <person name="Galan B."/>
            <person name="Garcia J.L."/>
            <person name="Howad W."/>
            <person name="Gomez-Garrido J."/>
            <person name="Gut M."/>
            <person name="Julca I."/>
            <person name="Morata J."/>
            <person name="Puigdomenech P."/>
            <person name="Ribeca P."/>
            <person name="Rubio Cabetas M.J."/>
            <person name="Vlasova A."/>
            <person name="Wirthensohn M."/>
            <person name="Garcia-Mas J."/>
            <person name="Gabaldon T."/>
            <person name="Casacuberta J.M."/>
            <person name="Arus P."/>
        </authorList>
    </citation>
    <scope>NUCLEOTIDE SEQUENCE [LARGE SCALE GENOMIC DNA]</scope>
    <source>
        <strain evidence="2">cv. Texas</strain>
    </source>
</reference>
<sequence>MSGKADADGRFDISLPGNAVKTSLALPVALDALDDTINNLNICDYFVEDSLCLPLLKLNRIHSGSVLASGEEIPFGIATSAFDGLRTSKWEEPNGARGCWIKYKVSDNLMHELVAYEIMSANDAPERDPMDWVVEGSNDGESSWHLLDKQTSQIFDSRFQRKTFKISCQGFLSNVFRFRFLTVRDVQSTSRLQLGSIDLYSRSS</sequence>
<dbReference type="SUPFAM" id="SSF49785">
    <property type="entry name" value="Galactose-binding domain-like"/>
    <property type="match status" value="1"/>
</dbReference>
<dbReference type="EMBL" id="CABIKO010000006">
    <property type="protein sequence ID" value="VVA12885.1"/>
    <property type="molecule type" value="Genomic_DNA"/>
</dbReference>
<dbReference type="FunFam" id="2.60.120.260:FF:000110">
    <property type="entry name" value="Peptide-N(4)-(N-acetyl-beta-glucosaminyl)asparagine amidase"/>
    <property type="match status" value="1"/>
</dbReference>
<dbReference type="Proteomes" id="UP000327085">
    <property type="component" value="Chromosome 6"/>
</dbReference>
<dbReference type="Gene3D" id="2.60.120.260">
    <property type="entry name" value="Galactose-binding domain-like"/>
    <property type="match status" value="1"/>
</dbReference>
<dbReference type="PANTHER" id="PTHR48440:SF1">
    <property type="entry name" value="PAW DOMAIN-CONTAINING PROTEIN"/>
    <property type="match status" value="1"/>
</dbReference>
<dbReference type="Gramene" id="VVA12885">
    <property type="protein sequence ID" value="VVA12885"/>
    <property type="gene ID" value="Prudul26B005154"/>
</dbReference>
<evidence type="ECO:0000313" key="2">
    <source>
        <dbReference type="Proteomes" id="UP000327085"/>
    </source>
</evidence>
<dbReference type="InterPro" id="IPR008979">
    <property type="entry name" value="Galactose-bd-like_sf"/>
</dbReference>
<dbReference type="InParanoid" id="A0A5E4EB47"/>
<gene>
    <name evidence="1" type="ORF">ALMOND_2B005154</name>
</gene>
<evidence type="ECO:0000313" key="1">
    <source>
        <dbReference type="EMBL" id="VVA12885.1"/>
    </source>
</evidence>
<dbReference type="OMA" id="ATSSCWA"/>